<dbReference type="Proteomes" id="UP000789702">
    <property type="component" value="Unassembled WGS sequence"/>
</dbReference>
<dbReference type="EMBL" id="CAJVPU010006035">
    <property type="protein sequence ID" value="CAG8555558.1"/>
    <property type="molecule type" value="Genomic_DNA"/>
</dbReference>
<protein>
    <submittedName>
        <fullName evidence="1">1036_t:CDS:1</fullName>
    </submittedName>
</protein>
<evidence type="ECO:0000313" key="2">
    <source>
        <dbReference type="Proteomes" id="UP000789702"/>
    </source>
</evidence>
<gene>
    <name evidence="1" type="ORF">DHETER_LOCUS5418</name>
</gene>
<proteinExistence type="predicted"/>
<comment type="caution">
    <text evidence="1">The sequence shown here is derived from an EMBL/GenBank/DDBJ whole genome shotgun (WGS) entry which is preliminary data.</text>
</comment>
<keyword evidence="2" id="KW-1185">Reference proteome</keyword>
<reference evidence="1" key="1">
    <citation type="submission" date="2021-06" db="EMBL/GenBank/DDBJ databases">
        <authorList>
            <person name="Kallberg Y."/>
            <person name="Tangrot J."/>
            <person name="Rosling A."/>
        </authorList>
    </citation>
    <scope>NUCLEOTIDE SEQUENCE</scope>
    <source>
        <strain evidence="1">IL203A</strain>
    </source>
</reference>
<evidence type="ECO:0000313" key="1">
    <source>
        <dbReference type="EMBL" id="CAG8555558.1"/>
    </source>
</evidence>
<organism evidence="1 2">
    <name type="scientific">Dentiscutata heterogama</name>
    <dbReference type="NCBI Taxonomy" id="1316150"/>
    <lineage>
        <taxon>Eukaryota</taxon>
        <taxon>Fungi</taxon>
        <taxon>Fungi incertae sedis</taxon>
        <taxon>Mucoromycota</taxon>
        <taxon>Glomeromycotina</taxon>
        <taxon>Glomeromycetes</taxon>
        <taxon>Diversisporales</taxon>
        <taxon>Gigasporaceae</taxon>
        <taxon>Dentiscutata</taxon>
    </lineage>
</organism>
<sequence length="210" mass="25109">MEKYQNGNFFLHSYVGSYLKEEQGGYLFCLENSNEKFEHCLWNDIKKCHPNYLESISKEIEDEQKTMFLLYFYGAQLSRKNIPHNILSGKNNVKLLFASIEPKLTKVETVDQNFLPDCNKKFTVFTIKIGEKINFRDNSKEYQQHKVIQDENLEFFLDYKKFSEDHNCLIALKETEKKFKYDVSQTIEYYKFLYVLVDKKIVNEFTSQQD</sequence>
<name>A0ACA9LYY4_9GLOM</name>
<accession>A0ACA9LYY4</accession>